<dbReference type="GO" id="GO:0000978">
    <property type="term" value="F:RNA polymerase II cis-regulatory region sequence-specific DNA binding"/>
    <property type="evidence" value="ECO:0007669"/>
    <property type="project" value="TreeGrafter"/>
</dbReference>
<sequence length="503" mass="55521">MEWSWMDGRDSDDRTCAALRQVLADERARRWLAFDVDSAAFRRTFAAEVPSSAALLRAMADGIALAESASDVRQLVCGMVVPLAKTSSGLYLALFAPQAPYYALRAMGLEQRGIEIRLSRSCIAPGFLSNVIVHALTNGAVLLQVHTAVPGEAVVMLRDATLYEREVSTSTDSEGVCAEDAGTQRYRAVRRMCFVTGNACDFCAVRGNIRCSCAPTLRGRTEQGKDARFKAALREPSKGREGAQGGPSPTVMKSLSSWGVAAQLLRFLSSASRPKNEVVAVVEPTALRLSLARPLEILQTGVVRLSESGLPAPVRVVQMPFVRRMLDTNDAALAALRANIIDRVLTFEWHSRCNYPLPALIAAAGATIKSGIDEKRSRFIAETAAIAESGDESSPQRRGVRLQQKPAIAKVKSTRFACEECGKSFARRLHLRDHMTCVHLKERRFRCERCERVFTTMSNMRQHFRAQHMESASSRPHACTFCDARFVVRSKLMRHLANVHPER</sequence>
<dbReference type="InterPro" id="IPR013087">
    <property type="entry name" value="Znf_C2H2_type"/>
</dbReference>
<keyword evidence="4" id="KW-0862">Zinc</keyword>
<dbReference type="FunFam" id="3.30.160.60:FF:000065">
    <property type="entry name" value="B-cell CLL/lymphoma 6, member B"/>
    <property type="match status" value="1"/>
</dbReference>
<feature type="domain" description="C2H2-type" evidence="7">
    <location>
        <begin position="445"/>
        <end position="473"/>
    </location>
</feature>
<organism evidence="8">
    <name type="scientific">Erythrolobus australicus</name>
    <dbReference type="NCBI Taxonomy" id="1077150"/>
    <lineage>
        <taxon>Eukaryota</taxon>
        <taxon>Rhodophyta</taxon>
        <taxon>Bangiophyceae</taxon>
        <taxon>Porphyridiales</taxon>
        <taxon>Porphyridiaceae</taxon>
        <taxon>Erythrolobus</taxon>
    </lineage>
</organism>
<keyword evidence="1" id="KW-0479">Metal-binding</keyword>
<dbReference type="EMBL" id="HBGI01003846">
    <property type="protein sequence ID" value="CAD9240761.1"/>
    <property type="molecule type" value="Transcribed_RNA"/>
</dbReference>
<keyword evidence="3 6" id="KW-0863">Zinc-finger</keyword>
<dbReference type="GO" id="GO:0008270">
    <property type="term" value="F:zinc ion binding"/>
    <property type="evidence" value="ECO:0007669"/>
    <property type="project" value="UniProtKB-KW"/>
</dbReference>
<dbReference type="PANTHER" id="PTHR24388:SF104">
    <property type="entry name" value="AT-RICH BINDING PROTEIN-RELATED"/>
    <property type="match status" value="1"/>
</dbReference>
<gene>
    <name evidence="8" type="ORF">EAUS1353_LOCUS2500</name>
</gene>
<dbReference type="SMART" id="SM00355">
    <property type="entry name" value="ZnF_C2H2"/>
    <property type="match status" value="3"/>
</dbReference>
<dbReference type="PROSITE" id="PS00028">
    <property type="entry name" value="ZINC_FINGER_C2H2_1"/>
    <property type="match status" value="3"/>
</dbReference>
<dbReference type="InterPro" id="IPR050527">
    <property type="entry name" value="Snail/Krueppel_Znf"/>
</dbReference>
<dbReference type="SUPFAM" id="SSF57667">
    <property type="entry name" value="beta-beta-alpha zinc fingers"/>
    <property type="match status" value="2"/>
</dbReference>
<reference evidence="8" key="1">
    <citation type="submission" date="2021-01" db="EMBL/GenBank/DDBJ databases">
        <authorList>
            <person name="Corre E."/>
            <person name="Pelletier E."/>
            <person name="Niang G."/>
            <person name="Scheremetjew M."/>
            <person name="Finn R."/>
            <person name="Kale V."/>
            <person name="Holt S."/>
            <person name="Cochrane G."/>
            <person name="Meng A."/>
            <person name="Brown T."/>
            <person name="Cohen L."/>
        </authorList>
    </citation>
    <scope>NUCLEOTIDE SEQUENCE</scope>
    <source>
        <strain evidence="8">CCMP3124</strain>
    </source>
</reference>
<evidence type="ECO:0000256" key="4">
    <source>
        <dbReference type="ARBA" id="ARBA00022833"/>
    </source>
</evidence>
<feature type="domain" description="C2H2-type" evidence="7">
    <location>
        <begin position="416"/>
        <end position="444"/>
    </location>
</feature>
<dbReference type="GO" id="GO:0000981">
    <property type="term" value="F:DNA-binding transcription factor activity, RNA polymerase II-specific"/>
    <property type="evidence" value="ECO:0007669"/>
    <property type="project" value="TreeGrafter"/>
</dbReference>
<dbReference type="Gene3D" id="3.30.160.60">
    <property type="entry name" value="Classic Zinc Finger"/>
    <property type="match status" value="2"/>
</dbReference>
<name>A0A7S1TNG2_9RHOD</name>
<evidence type="ECO:0000259" key="7">
    <source>
        <dbReference type="PROSITE" id="PS50157"/>
    </source>
</evidence>
<evidence type="ECO:0000256" key="2">
    <source>
        <dbReference type="ARBA" id="ARBA00022737"/>
    </source>
</evidence>
<dbReference type="PROSITE" id="PS50157">
    <property type="entry name" value="ZINC_FINGER_C2H2_2"/>
    <property type="match status" value="3"/>
</dbReference>
<protein>
    <recommendedName>
        <fullName evidence="7">C2H2-type domain-containing protein</fullName>
    </recommendedName>
</protein>
<evidence type="ECO:0000256" key="6">
    <source>
        <dbReference type="PROSITE-ProRule" id="PRU00042"/>
    </source>
</evidence>
<dbReference type="InterPro" id="IPR036236">
    <property type="entry name" value="Znf_C2H2_sf"/>
</dbReference>
<evidence type="ECO:0000256" key="1">
    <source>
        <dbReference type="ARBA" id="ARBA00022723"/>
    </source>
</evidence>
<proteinExistence type="predicted"/>
<keyword evidence="2" id="KW-0677">Repeat</keyword>
<dbReference type="PANTHER" id="PTHR24388">
    <property type="entry name" value="ZINC FINGER PROTEIN"/>
    <property type="match status" value="1"/>
</dbReference>
<evidence type="ECO:0000256" key="5">
    <source>
        <dbReference type="ARBA" id="ARBA00023242"/>
    </source>
</evidence>
<evidence type="ECO:0000256" key="3">
    <source>
        <dbReference type="ARBA" id="ARBA00022771"/>
    </source>
</evidence>
<keyword evidence="5" id="KW-0539">Nucleus</keyword>
<accession>A0A7S1TNG2</accession>
<evidence type="ECO:0000313" key="8">
    <source>
        <dbReference type="EMBL" id="CAD9240761.1"/>
    </source>
</evidence>
<feature type="domain" description="C2H2-type" evidence="7">
    <location>
        <begin position="477"/>
        <end position="503"/>
    </location>
</feature>
<dbReference type="Pfam" id="PF00096">
    <property type="entry name" value="zf-C2H2"/>
    <property type="match status" value="2"/>
</dbReference>
<dbReference type="AlphaFoldDB" id="A0A7S1TNG2"/>